<protein>
    <submittedName>
        <fullName evidence="2">Uncharacterized protein</fullName>
    </submittedName>
</protein>
<proteinExistence type="predicted"/>
<dbReference type="AlphaFoldDB" id="A0A366F1I0"/>
<feature type="region of interest" description="Disordered" evidence="1">
    <location>
        <begin position="1"/>
        <end position="37"/>
    </location>
</feature>
<reference evidence="2 3" key="1">
    <citation type="submission" date="2018-06" db="EMBL/GenBank/DDBJ databases">
        <title>Genomic Encyclopedia of Type Strains, Phase IV (KMG-IV): sequencing the most valuable type-strain genomes for metagenomic binning, comparative biology and taxonomic classification.</title>
        <authorList>
            <person name="Goeker M."/>
        </authorList>
    </citation>
    <scope>NUCLEOTIDE SEQUENCE [LARGE SCALE GENOMIC DNA]</scope>
    <source>
        <strain evidence="2 3">DSM 24875</strain>
    </source>
</reference>
<name>A0A366F1I0_9HYPH</name>
<organism evidence="2 3">
    <name type="scientific">Roseiarcus fermentans</name>
    <dbReference type="NCBI Taxonomy" id="1473586"/>
    <lineage>
        <taxon>Bacteria</taxon>
        <taxon>Pseudomonadati</taxon>
        <taxon>Pseudomonadota</taxon>
        <taxon>Alphaproteobacteria</taxon>
        <taxon>Hyphomicrobiales</taxon>
        <taxon>Roseiarcaceae</taxon>
        <taxon>Roseiarcus</taxon>
    </lineage>
</organism>
<dbReference type="Proteomes" id="UP000253529">
    <property type="component" value="Unassembled WGS sequence"/>
</dbReference>
<evidence type="ECO:0000313" key="3">
    <source>
        <dbReference type="Proteomes" id="UP000253529"/>
    </source>
</evidence>
<keyword evidence="3" id="KW-1185">Reference proteome</keyword>
<comment type="caution">
    <text evidence="2">The sequence shown here is derived from an EMBL/GenBank/DDBJ whole genome shotgun (WGS) entry which is preliminary data.</text>
</comment>
<dbReference type="RefSeq" id="WP_113891105.1">
    <property type="nucleotide sequence ID" value="NZ_QNRK01000025.1"/>
</dbReference>
<accession>A0A366F1I0</accession>
<gene>
    <name evidence="2" type="ORF">DFR50_1253</name>
</gene>
<feature type="compositionally biased region" description="Basic and acidic residues" evidence="1">
    <location>
        <begin position="100"/>
        <end position="109"/>
    </location>
</feature>
<sequence>MTQHGDKRPGAGRPKGAKTRRPEPAPPPPDLPGDPLSVGLRAMRQLEAEGKAEKAGALAVRLARYFQQPFAPTDQAARPHPEQGILPLWESKAKPAPTPGKKEIARQEAETAGEGTEWGDLLRPDRPN</sequence>
<dbReference type="EMBL" id="QNRK01000025">
    <property type="protein sequence ID" value="RBP08522.1"/>
    <property type="molecule type" value="Genomic_DNA"/>
</dbReference>
<evidence type="ECO:0000256" key="1">
    <source>
        <dbReference type="SAM" id="MobiDB-lite"/>
    </source>
</evidence>
<feature type="region of interest" description="Disordered" evidence="1">
    <location>
        <begin position="89"/>
        <end position="128"/>
    </location>
</feature>
<evidence type="ECO:0000313" key="2">
    <source>
        <dbReference type="EMBL" id="RBP08522.1"/>
    </source>
</evidence>